<evidence type="ECO:0000256" key="1">
    <source>
        <dbReference type="ARBA" id="ARBA00006209"/>
    </source>
</evidence>
<dbReference type="GeneTree" id="ENSGT00550000074798"/>
<dbReference type="Ensembl" id="ENSCSAVT00000002123.1">
    <property type="protein sequence ID" value="ENSCSAVP00000002086.1"/>
    <property type="gene ID" value="ENSCSAVG00000001226.1"/>
</dbReference>
<dbReference type="AlphaFoldDB" id="H2Y9T8"/>
<reference evidence="3" key="3">
    <citation type="submission" date="2025-09" db="UniProtKB">
        <authorList>
            <consortium name="Ensembl"/>
        </authorList>
    </citation>
    <scope>IDENTIFICATION</scope>
</reference>
<evidence type="ECO:0000313" key="3">
    <source>
        <dbReference type="Ensembl" id="ENSCSAVP00000002086.1"/>
    </source>
</evidence>
<feature type="domain" description="PI4-kinase N-terminal" evidence="2">
    <location>
        <begin position="6"/>
        <end position="98"/>
    </location>
</feature>
<dbReference type="InParanoid" id="H2Y9T8"/>
<proteinExistence type="inferred from homology"/>
<protein>
    <recommendedName>
        <fullName evidence="2">PI4-kinase N-terminal domain-containing protein</fullName>
    </recommendedName>
</protein>
<reference evidence="4" key="1">
    <citation type="submission" date="2003-08" db="EMBL/GenBank/DDBJ databases">
        <authorList>
            <person name="Birren B."/>
            <person name="Nusbaum C."/>
            <person name="Abebe A."/>
            <person name="Abouelleil A."/>
            <person name="Adekoya E."/>
            <person name="Ait-zahra M."/>
            <person name="Allen N."/>
            <person name="Allen T."/>
            <person name="An P."/>
            <person name="Anderson M."/>
            <person name="Anderson S."/>
            <person name="Arachchi H."/>
            <person name="Armbruster J."/>
            <person name="Bachantsang P."/>
            <person name="Baldwin J."/>
            <person name="Barry A."/>
            <person name="Bayul T."/>
            <person name="Blitshsteyn B."/>
            <person name="Bloom T."/>
            <person name="Blye J."/>
            <person name="Boguslavskiy L."/>
            <person name="Borowsky M."/>
            <person name="Boukhgalter B."/>
            <person name="Brunache A."/>
            <person name="Butler J."/>
            <person name="Calixte N."/>
            <person name="Calvo S."/>
            <person name="Camarata J."/>
            <person name="Campo K."/>
            <person name="Chang J."/>
            <person name="Cheshatsang Y."/>
            <person name="Citroen M."/>
            <person name="Collymore A."/>
            <person name="Considine T."/>
            <person name="Cook A."/>
            <person name="Cooke P."/>
            <person name="Corum B."/>
            <person name="Cuomo C."/>
            <person name="David R."/>
            <person name="Dawoe T."/>
            <person name="Degray S."/>
            <person name="Dodge S."/>
            <person name="Dooley K."/>
            <person name="Dorje P."/>
            <person name="Dorjee K."/>
            <person name="Dorris L."/>
            <person name="Duffey N."/>
            <person name="Dupes A."/>
            <person name="Elkins T."/>
            <person name="Engels R."/>
            <person name="Erickson J."/>
            <person name="Farina A."/>
            <person name="Faro S."/>
            <person name="Ferreira P."/>
            <person name="Fischer H."/>
            <person name="Fitzgerald M."/>
            <person name="Foley K."/>
            <person name="Gage D."/>
            <person name="Galagan J."/>
            <person name="Gearin G."/>
            <person name="Gnerre S."/>
            <person name="Gnirke A."/>
            <person name="Goyette A."/>
            <person name="Graham J."/>
            <person name="Grandbois E."/>
            <person name="Gyaltsen K."/>
            <person name="Hafez N."/>
            <person name="Hagopian D."/>
            <person name="Hagos B."/>
            <person name="Hall J."/>
            <person name="Hatcher B."/>
            <person name="Heller A."/>
            <person name="Higgins H."/>
            <person name="Honan T."/>
            <person name="Horn A."/>
            <person name="Houde N."/>
            <person name="Hughes L."/>
            <person name="Hulme W."/>
            <person name="Husby E."/>
            <person name="Iliev I."/>
            <person name="Jaffe D."/>
            <person name="Jones C."/>
            <person name="Kamal M."/>
            <person name="Kamat A."/>
            <person name="Kamvysselis M."/>
            <person name="Karlsson E."/>
            <person name="Kells C."/>
            <person name="Kieu A."/>
            <person name="Kisner P."/>
            <person name="Kodira C."/>
            <person name="Kulbokas E."/>
            <person name="Labutti K."/>
            <person name="Lama D."/>
            <person name="Landers T."/>
            <person name="Leger J."/>
            <person name="Levine S."/>
            <person name="Lewis D."/>
            <person name="Lewis T."/>
            <person name="Lindblad-toh K."/>
            <person name="Liu X."/>
            <person name="Lokyitsang T."/>
            <person name="Lokyitsang Y."/>
            <person name="Lucien O."/>
            <person name="Lui A."/>
            <person name="Ma L.J."/>
            <person name="Mabbitt R."/>
            <person name="Macdonald J."/>
            <person name="Maclean C."/>
            <person name="Major J."/>
            <person name="Manning J."/>
            <person name="Marabella R."/>
            <person name="Maru K."/>
            <person name="Matthews C."/>
            <person name="Mauceli E."/>
            <person name="Mccarthy M."/>
            <person name="Mcdonough S."/>
            <person name="Mcghee T."/>
            <person name="Meldrim J."/>
            <person name="Meneus L."/>
            <person name="Mesirov J."/>
            <person name="Mihalev A."/>
            <person name="Mihova T."/>
            <person name="Mikkelsen T."/>
            <person name="Mlenga V."/>
            <person name="Moru K."/>
            <person name="Mozes J."/>
            <person name="Mulrain L."/>
            <person name="Munson G."/>
            <person name="Naylor J."/>
            <person name="Newes C."/>
            <person name="Nguyen C."/>
            <person name="Nguyen N."/>
            <person name="Nguyen T."/>
            <person name="Nicol R."/>
            <person name="Nielsen C."/>
            <person name="Nizzari M."/>
            <person name="Norbu C."/>
            <person name="Norbu N."/>
            <person name="O'donnell P."/>
            <person name="Okoawo O."/>
            <person name="O'leary S."/>
            <person name="Omotosho B."/>
            <person name="O'neill K."/>
            <person name="Osman S."/>
            <person name="Parker S."/>
            <person name="Perrin D."/>
            <person name="Phunkhang P."/>
            <person name="Piqani B."/>
            <person name="Purcell S."/>
            <person name="Rachupka T."/>
            <person name="Ramasamy U."/>
            <person name="Rameau R."/>
            <person name="Ray V."/>
            <person name="Raymond C."/>
            <person name="Retta R."/>
            <person name="Richardson S."/>
            <person name="Rise C."/>
            <person name="Rodriguez J."/>
            <person name="Rogers J."/>
            <person name="Rogov P."/>
            <person name="Rutman M."/>
            <person name="Schupbach R."/>
            <person name="Seaman C."/>
            <person name="Settipalli S."/>
            <person name="Sharpe T."/>
            <person name="Sheridan J."/>
            <person name="Sherpa N."/>
            <person name="Shi J."/>
            <person name="Smirnov S."/>
            <person name="Smith C."/>
            <person name="Sougnez C."/>
            <person name="Spencer B."/>
            <person name="Stalker J."/>
            <person name="Stange-thomann N."/>
            <person name="Stavropoulos S."/>
            <person name="Stetson K."/>
            <person name="Stone C."/>
            <person name="Stone S."/>
            <person name="Stubbs M."/>
            <person name="Talamas J."/>
            <person name="Tchuinga P."/>
            <person name="Tenzing P."/>
            <person name="Tesfaye S."/>
            <person name="Theodore J."/>
            <person name="Thoulutsang Y."/>
            <person name="Topham K."/>
            <person name="Towey S."/>
            <person name="Tsamla T."/>
            <person name="Tsomo N."/>
            <person name="Vallee D."/>
            <person name="Vassiliev H."/>
            <person name="Venkataraman V."/>
            <person name="Vinson J."/>
            <person name="Vo A."/>
            <person name="Wade C."/>
            <person name="Wang S."/>
            <person name="Wangchuk T."/>
            <person name="Wangdi T."/>
            <person name="Whittaker C."/>
            <person name="Wilkinson J."/>
            <person name="Wu Y."/>
            <person name="Wyman D."/>
            <person name="Yadav S."/>
            <person name="Yang S."/>
            <person name="Yang X."/>
            <person name="Yeager S."/>
            <person name="Yee E."/>
            <person name="Young G."/>
            <person name="Zainoun J."/>
            <person name="Zembeck L."/>
            <person name="Zimmer A."/>
            <person name="Zody M."/>
            <person name="Lander E."/>
        </authorList>
    </citation>
    <scope>NUCLEOTIDE SEQUENCE [LARGE SCALE GENOMIC DNA]</scope>
</reference>
<evidence type="ECO:0000259" key="2">
    <source>
        <dbReference type="Pfam" id="PF19274"/>
    </source>
</evidence>
<evidence type="ECO:0000313" key="4">
    <source>
        <dbReference type="Proteomes" id="UP000007875"/>
    </source>
</evidence>
<comment type="similarity">
    <text evidence="1">Belongs to the PI3/PI4-kinase family. Type III PI4K subfamily.</text>
</comment>
<reference evidence="3" key="2">
    <citation type="submission" date="2025-08" db="UniProtKB">
        <authorList>
            <consortium name="Ensembl"/>
        </authorList>
    </citation>
    <scope>IDENTIFICATION</scope>
</reference>
<sequence>TGYTQSVWPAEWHNASCEISVKSPLLIFPAGDPLRNGLRYNSALKNDTVTQAELNELRILVSNLLGNSTEISGYINAMDFALCTYLLSVYRLERLRLVIYQTLKKNN</sequence>
<keyword evidence="4" id="KW-1185">Reference proteome</keyword>
<dbReference type="InterPro" id="IPR045495">
    <property type="entry name" value="PI4K_N"/>
</dbReference>
<name>H2Y9T8_CIOSA</name>
<dbReference type="eggNOG" id="KOG0902">
    <property type="taxonomic scope" value="Eukaryota"/>
</dbReference>
<dbReference type="Pfam" id="PF19274">
    <property type="entry name" value="PI4K_N"/>
    <property type="match status" value="1"/>
</dbReference>
<organism evidence="3 4">
    <name type="scientific">Ciona savignyi</name>
    <name type="common">Pacific transparent sea squirt</name>
    <dbReference type="NCBI Taxonomy" id="51511"/>
    <lineage>
        <taxon>Eukaryota</taxon>
        <taxon>Metazoa</taxon>
        <taxon>Chordata</taxon>
        <taxon>Tunicata</taxon>
        <taxon>Ascidiacea</taxon>
        <taxon>Phlebobranchia</taxon>
        <taxon>Cionidae</taxon>
        <taxon>Ciona</taxon>
    </lineage>
</organism>
<accession>H2Y9T8</accession>
<dbReference type="HOGENOM" id="CLU_2215759_0_0_1"/>
<dbReference type="Proteomes" id="UP000007875">
    <property type="component" value="Unassembled WGS sequence"/>
</dbReference>
<dbReference type="STRING" id="51511.ENSCSAVP00000002086"/>